<dbReference type="PRINTS" id="PR00083">
    <property type="entry name" value="HOLDHDRGNASE"/>
</dbReference>
<evidence type="ECO:0000256" key="8">
    <source>
        <dbReference type="HAMAP-Rule" id="MF_01024"/>
    </source>
</evidence>
<dbReference type="EMBL" id="FQZP01000004">
    <property type="protein sequence ID" value="SHI54728.1"/>
    <property type="molecule type" value="Genomic_DNA"/>
</dbReference>
<evidence type="ECO:0000256" key="2">
    <source>
        <dbReference type="ARBA" id="ARBA00010178"/>
    </source>
</evidence>
<feature type="active site" description="Proton acceptor" evidence="8 10">
    <location>
        <position position="325"/>
    </location>
</feature>
<dbReference type="GO" id="GO:0008270">
    <property type="term" value="F:zinc ion binding"/>
    <property type="evidence" value="ECO:0007669"/>
    <property type="project" value="UniProtKB-UniRule"/>
</dbReference>
<name>A0A1M6C1Z7_9FIRM</name>
<evidence type="ECO:0000256" key="9">
    <source>
        <dbReference type="PIRNR" id="PIRNR000099"/>
    </source>
</evidence>
<feature type="binding site" evidence="8 12">
    <location>
        <position position="260"/>
    </location>
    <ligand>
        <name>substrate</name>
    </ligand>
</feature>
<comment type="function">
    <text evidence="1 8">Catalyzes the sequential NAD-dependent oxidations of L-histidinol to L-histidinaldehyde and then to L-histidine.</text>
</comment>
<dbReference type="PANTHER" id="PTHR21256:SF2">
    <property type="entry name" value="HISTIDINE BIOSYNTHESIS TRIFUNCTIONAL PROTEIN"/>
    <property type="match status" value="1"/>
</dbReference>
<evidence type="ECO:0000256" key="6">
    <source>
        <dbReference type="ARBA" id="ARBA00023002"/>
    </source>
</evidence>
<dbReference type="InterPro" id="IPR012131">
    <property type="entry name" value="Hstdl_DH"/>
</dbReference>
<dbReference type="Gene3D" id="3.40.50.1980">
    <property type="entry name" value="Nitrogenase molybdenum iron protein domain"/>
    <property type="match status" value="2"/>
</dbReference>
<protein>
    <recommendedName>
        <fullName evidence="3 8">Histidinol dehydrogenase</fullName>
        <shortName evidence="8">HDH</shortName>
        <ecNumber evidence="3 8">1.1.1.23</ecNumber>
    </recommendedName>
</protein>
<feature type="binding site" evidence="8 13">
    <location>
        <position position="418"/>
    </location>
    <ligand>
        <name>Zn(2+)</name>
        <dbReference type="ChEBI" id="CHEBI:29105"/>
    </ligand>
</feature>
<feature type="binding site" evidence="8 12">
    <location>
        <position position="235"/>
    </location>
    <ligand>
        <name>substrate</name>
    </ligand>
</feature>
<dbReference type="SUPFAM" id="SSF53720">
    <property type="entry name" value="ALDH-like"/>
    <property type="match status" value="1"/>
</dbReference>
<reference evidence="15 16" key="1">
    <citation type="submission" date="2016-11" db="EMBL/GenBank/DDBJ databases">
        <authorList>
            <person name="Varghese N."/>
            <person name="Submissions S."/>
        </authorList>
    </citation>
    <scope>NUCLEOTIDE SEQUENCE [LARGE SCALE GENOMIC DNA]</scope>
    <source>
        <strain evidence="15 16">DSM 19027</strain>
    </source>
</reference>
<dbReference type="AlphaFoldDB" id="A0A1M6C1Z7"/>
<dbReference type="OrthoDB" id="9805269at2"/>
<dbReference type="CDD" id="cd06572">
    <property type="entry name" value="Histidinol_dh"/>
    <property type="match status" value="1"/>
</dbReference>
<dbReference type="EC" id="1.1.1.23" evidence="3 8"/>
<proteinExistence type="inferred from homology"/>
<keyword evidence="5 8" id="KW-0862">Zinc</keyword>
<comment type="cofactor">
    <cofactor evidence="8 13">
        <name>Zn(2+)</name>
        <dbReference type="ChEBI" id="CHEBI:29105"/>
    </cofactor>
    <text evidence="8 13">Binds 1 zinc ion per subunit.</text>
</comment>
<dbReference type="Proteomes" id="UP000324781">
    <property type="component" value="Unassembled WGS sequence"/>
</dbReference>
<feature type="binding site" evidence="8 13">
    <location>
        <position position="359"/>
    </location>
    <ligand>
        <name>Zn(2+)</name>
        <dbReference type="ChEBI" id="CHEBI:29105"/>
    </ligand>
</feature>
<keyword evidence="8 11" id="KW-0520">NAD</keyword>
<keyword evidence="8" id="KW-0028">Amino-acid biosynthesis</keyword>
<dbReference type="GO" id="GO:0005829">
    <property type="term" value="C:cytosol"/>
    <property type="evidence" value="ECO:0007669"/>
    <property type="project" value="TreeGrafter"/>
</dbReference>
<sequence>MKLYEYGKDSLEPLFEALNRRSPEGRKDVEEKVSEILRNVKERGDEALHEYTLKFDGVSVGSLEVSREEMEKAKAAIDKGLLEVIERSAANIRAFHERQRENSWFTTWEDGTILGQKVTPLSRVGVYAPAGTAPLPSSVLMDSIPAKVAGVDEIILCSPPQKDGKVNPIILACAVVAGVDRVFAVGGAQAVGAMAFGTQTIPRVDKIVGPGNIYVATAKKQVYGICGIDMIAGPSEVLVIADETANPDFVAADLLSQAEHDVLASAILVTTSKAQAEAVLKAIKDQTEKLGRNTIIEKSLETYGAIVVVPGLEEAVEISNRIAPEHLEINTRDPFSLLSGIRNAGAIFLGEYTPEPVGDYYAGPNHTLPTAGTARFFSPLGVYDFVKRSSVISFSRKAFMEAAPWVASFADAEGLQAHAESVRIRCRNA</sequence>
<dbReference type="UniPathway" id="UPA00031">
    <property type="reaction ID" value="UER00014"/>
</dbReference>
<evidence type="ECO:0000256" key="4">
    <source>
        <dbReference type="ARBA" id="ARBA00022723"/>
    </source>
</evidence>
<accession>A0A1M6C1Z7</accession>
<dbReference type="FunFam" id="3.40.50.1980:FF:000026">
    <property type="entry name" value="Histidinol dehydrogenase"/>
    <property type="match status" value="1"/>
</dbReference>
<organism evidence="15 16">
    <name type="scientific">Thermoclostridium caenicola</name>
    <dbReference type="NCBI Taxonomy" id="659425"/>
    <lineage>
        <taxon>Bacteria</taxon>
        <taxon>Bacillati</taxon>
        <taxon>Bacillota</taxon>
        <taxon>Clostridia</taxon>
        <taxon>Eubacteriales</taxon>
        <taxon>Oscillospiraceae</taxon>
        <taxon>Thermoclostridium</taxon>
    </lineage>
</organism>
<dbReference type="GO" id="GO:0004399">
    <property type="term" value="F:histidinol dehydrogenase activity"/>
    <property type="evidence" value="ECO:0007669"/>
    <property type="project" value="UniProtKB-UniRule"/>
</dbReference>
<evidence type="ECO:0000256" key="7">
    <source>
        <dbReference type="ARBA" id="ARBA00049489"/>
    </source>
</evidence>
<dbReference type="PIRSF" id="PIRSF000099">
    <property type="entry name" value="Histidinol_dh"/>
    <property type="match status" value="1"/>
</dbReference>
<dbReference type="PROSITE" id="PS00611">
    <property type="entry name" value="HISOL_DEHYDROGENASE"/>
    <property type="match status" value="1"/>
</dbReference>
<feature type="binding site" evidence="8 13">
    <location>
        <position position="260"/>
    </location>
    <ligand>
        <name>Zn(2+)</name>
        <dbReference type="ChEBI" id="CHEBI:29105"/>
    </ligand>
</feature>
<comment type="similarity">
    <text evidence="2 8 9 14">Belongs to the histidinol dehydrogenase family.</text>
</comment>
<feature type="binding site" evidence="8 12">
    <location>
        <position position="413"/>
    </location>
    <ligand>
        <name>substrate</name>
    </ligand>
</feature>
<gene>
    <name evidence="8" type="primary">hisD</name>
    <name evidence="15" type="ORF">SAMN05444373_100413</name>
</gene>
<keyword evidence="6 8" id="KW-0560">Oxidoreductase</keyword>
<dbReference type="HAMAP" id="MF_01024">
    <property type="entry name" value="HisD"/>
    <property type="match status" value="1"/>
</dbReference>
<evidence type="ECO:0000256" key="14">
    <source>
        <dbReference type="RuleBase" id="RU004175"/>
    </source>
</evidence>
<evidence type="ECO:0000256" key="5">
    <source>
        <dbReference type="ARBA" id="ARBA00022833"/>
    </source>
</evidence>
<evidence type="ECO:0000256" key="3">
    <source>
        <dbReference type="ARBA" id="ARBA00012965"/>
    </source>
</evidence>
<comment type="pathway">
    <text evidence="8">Amino-acid biosynthesis; L-histidine biosynthesis; L-histidine from 5-phospho-alpha-D-ribose 1-diphosphate: step 9/9.</text>
</comment>
<comment type="catalytic activity">
    <reaction evidence="7 8">
        <text>L-histidinol + 2 NAD(+) + H2O = L-histidine + 2 NADH + 3 H(+)</text>
        <dbReference type="Rhea" id="RHEA:20641"/>
        <dbReference type="ChEBI" id="CHEBI:15377"/>
        <dbReference type="ChEBI" id="CHEBI:15378"/>
        <dbReference type="ChEBI" id="CHEBI:57540"/>
        <dbReference type="ChEBI" id="CHEBI:57595"/>
        <dbReference type="ChEBI" id="CHEBI:57699"/>
        <dbReference type="ChEBI" id="CHEBI:57945"/>
        <dbReference type="EC" id="1.1.1.23"/>
    </reaction>
</comment>
<feature type="binding site" evidence="8 12">
    <location>
        <position position="359"/>
    </location>
    <ligand>
        <name>substrate</name>
    </ligand>
</feature>
<feature type="binding site" evidence="8 13">
    <location>
        <position position="257"/>
    </location>
    <ligand>
        <name>Zn(2+)</name>
        <dbReference type="ChEBI" id="CHEBI:29105"/>
    </ligand>
</feature>
<evidence type="ECO:0000256" key="11">
    <source>
        <dbReference type="PIRSR" id="PIRSR000099-2"/>
    </source>
</evidence>
<feature type="binding site" evidence="8 12">
    <location>
        <position position="257"/>
    </location>
    <ligand>
        <name>substrate</name>
    </ligand>
</feature>
<feature type="binding site" evidence="8 11">
    <location>
        <position position="127"/>
    </location>
    <ligand>
        <name>NAD(+)</name>
        <dbReference type="ChEBI" id="CHEBI:57540"/>
    </ligand>
</feature>
<evidence type="ECO:0000313" key="16">
    <source>
        <dbReference type="Proteomes" id="UP000324781"/>
    </source>
</evidence>
<keyword evidence="16" id="KW-1185">Reference proteome</keyword>
<evidence type="ECO:0000256" key="1">
    <source>
        <dbReference type="ARBA" id="ARBA00003850"/>
    </source>
</evidence>
<dbReference type="PANTHER" id="PTHR21256">
    <property type="entry name" value="HISTIDINOL DEHYDROGENASE HDH"/>
    <property type="match status" value="1"/>
</dbReference>
<evidence type="ECO:0000256" key="10">
    <source>
        <dbReference type="PIRSR" id="PIRSR000099-1"/>
    </source>
</evidence>
<dbReference type="GO" id="GO:0000105">
    <property type="term" value="P:L-histidine biosynthetic process"/>
    <property type="evidence" value="ECO:0007669"/>
    <property type="project" value="UniProtKB-UniRule"/>
</dbReference>
<evidence type="ECO:0000256" key="13">
    <source>
        <dbReference type="PIRSR" id="PIRSR000099-4"/>
    </source>
</evidence>
<dbReference type="GO" id="GO:0051287">
    <property type="term" value="F:NAD binding"/>
    <property type="evidence" value="ECO:0007669"/>
    <property type="project" value="InterPro"/>
</dbReference>
<keyword evidence="8" id="KW-0368">Histidine biosynthesis</keyword>
<feature type="binding site" evidence="8 11">
    <location>
        <position position="212"/>
    </location>
    <ligand>
        <name>NAD(+)</name>
        <dbReference type="ChEBI" id="CHEBI:57540"/>
    </ligand>
</feature>
<dbReference type="InterPro" id="IPR001692">
    <property type="entry name" value="Histidinol_DH_CS"/>
</dbReference>
<dbReference type="Pfam" id="PF00815">
    <property type="entry name" value="Histidinol_dh"/>
    <property type="match status" value="1"/>
</dbReference>
<dbReference type="FunFam" id="3.40.50.1980:FF:000001">
    <property type="entry name" value="Histidinol dehydrogenase"/>
    <property type="match status" value="1"/>
</dbReference>
<feature type="binding site" evidence="8 11">
    <location>
        <position position="189"/>
    </location>
    <ligand>
        <name>NAD(+)</name>
        <dbReference type="ChEBI" id="CHEBI:57540"/>
    </ligand>
</feature>
<dbReference type="InterPro" id="IPR022695">
    <property type="entry name" value="Histidinol_DH_monofunct"/>
</dbReference>
<dbReference type="Gene3D" id="1.20.5.1300">
    <property type="match status" value="1"/>
</dbReference>
<evidence type="ECO:0000313" key="15">
    <source>
        <dbReference type="EMBL" id="SHI54728.1"/>
    </source>
</evidence>
<feature type="binding site" evidence="8 12">
    <location>
        <position position="326"/>
    </location>
    <ligand>
        <name>substrate</name>
    </ligand>
</feature>
<dbReference type="InterPro" id="IPR016161">
    <property type="entry name" value="Ald_DH/histidinol_DH"/>
</dbReference>
<dbReference type="NCBIfam" id="TIGR00069">
    <property type="entry name" value="hisD"/>
    <property type="match status" value="1"/>
</dbReference>
<evidence type="ECO:0000256" key="12">
    <source>
        <dbReference type="PIRSR" id="PIRSR000099-3"/>
    </source>
</evidence>
<dbReference type="RefSeq" id="WP_149677688.1">
    <property type="nucleotide sequence ID" value="NZ_DAONMB010000038.1"/>
</dbReference>
<feature type="binding site" evidence="8 12">
    <location>
        <position position="418"/>
    </location>
    <ligand>
        <name>substrate</name>
    </ligand>
</feature>
<keyword evidence="4 8" id="KW-0479">Metal-binding</keyword>
<feature type="active site" description="Proton acceptor" evidence="8 10">
    <location>
        <position position="326"/>
    </location>
</feature>